<evidence type="ECO:0000313" key="2">
    <source>
        <dbReference type="Proteomes" id="UP001519342"/>
    </source>
</evidence>
<comment type="caution">
    <text evidence="1">The sequence shown here is derived from an EMBL/GenBank/DDBJ whole genome shotgun (WGS) entry which is preliminary data.</text>
</comment>
<name>A0ABS4GFG8_9FIRM</name>
<reference evidence="1 2" key="1">
    <citation type="submission" date="2021-03" db="EMBL/GenBank/DDBJ databases">
        <title>Genomic Encyclopedia of Type Strains, Phase IV (KMG-IV): sequencing the most valuable type-strain genomes for metagenomic binning, comparative biology and taxonomic classification.</title>
        <authorList>
            <person name="Goeker M."/>
        </authorList>
    </citation>
    <scope>NUCLEOTIDE SEQUENCE [LARGE SCALE GENOMIC DNA]</scope>
    <source>
        <strain evidence="1 2">DSM 24004</strain>
    </source>
</reference>
<keyword evidence="2" id="KW-1185">Reference proteome</keyword>
<dbReference type="Proteomes" id="UP001519342">
    <property type="component" value="Unassembled WGS sequence"/>
</dbReference>
<protein>
    <submittedName>
        <fullName evidence="1">Uncharacterized protein</fullName>
    </submittedName>
</protein>
<accession>A0ABS4GFG8</accession>
<dbReference type="RefSeq" id="WP_209512164.1">
    <property type="nucleotide sequence ID" value="NZ_JAGGKS010000006.1"/>
</dbReference>
<dbReference type="EMBL" id="JAGGKS010000006">
    <property type="protein sequence ID" value="MBP1926433.1"/>
    <property type="molecule type" value="Genomic_DNA"/>
</dbReference>
<proteinExistence type="predicted"/>
<gene>
    <name evidence="1" type="ORF">J2Z76_002298</name>
</gene>
<evidence type="ECO:0000313" key="1">
    <source>
        <dbReference type="EMBL" id="MBP1926433.1"/>
    </source>
</evidence>
<sequence>MSKLKYKIIHEGILHDIFVPMSAVFIDYADVKACGLTMLEACEKIAATIPGPAGYNMFDMTATTTNSDGVMIDGSMTCMAASDYGKINKDFGYLEMVEVTYSEELIQAEPHLKQWKKSYPDRRLIMGPDPKKKKIPIHNAVLTGRAGNNNSATEMMHYITMEEILYPITGQLQIMKDGKVEVGGTGHIISVGIGMVVGEEYGRIVPHRQFRCGSSAHNSGEYAKYLKSHIPVIAADKSELAKYIIQALQTGVIPGRDIGASPAVLSVARHMKIKPDFDNMTKASLEELADVGFTKEWITADVEELTPQEIIAKAHEIIPGIDNPTKFNVSDVVQVKYIEV</sequence>
<organism evidence="1 2">
    <name type="scientific">Sedimentibacter acidaminivorans</name>
    <dbReference type="NCBI Taxonomy" id="913099"/>
    <lineage>
        <taxon>Bacteria</taxon>
        <taxon>Bacillati</taxon>
        <taxon>Bacillota</taxon>
        <taxon>Tissierellia</taxon>
        <taxon>Sedimentibacter</taxon>
    </lineage>
</organism>